<name>A0ABM1ZZ58_AEDAL</name>
<reference evidence="1" key="2">
    <citation type="submission" date="2025-05" db="UniProtKB">
        <authorList>
            <consortium name="EnsemblMetazoa"/>
        </authorList>
    </citation>
    <scope>IDENTIFICATION</scope>
    <source>
        <strain evidence="1">Foshan</strain>
    </source>
</reference>
<evidence type="ECO:0000313" key="1">
    <source>
        <dbReference type="EnsemblMetazoa" id="AALFPA23_022965.P34140"/>
    </source>
</evidence>
<proteinExistence type="predicted"/>
<dbReference type="GeneID" id="134289241"/>
<dbReference type="SUPFAM" id="SSF56672">
    <property type="entry name" value="DNA/RNA polymerases"/>
    <property type="match status" value="1"/>
</dbReference>
<dbReference type="RefSeq" id="XP_062711088.1">
    <property type="nucleotide sequence ID" value="XM_062855104.1"/>
</dbReference>
<dbReference type="PANTHER" id="PTHR47331">
    <property type="entry name" value="PHD-TYPE DOMAIN-CONTAINING PROTEIN"/>
    <property type="match status" value="1"/>
</dbReference>
<keyword evidence="2" id="KW-1185">Reference proteome</keyword>
<evidence type="ECO:0000313" key="2">
    <source>
        <dbReference type="Proteomes" id="UP000069940"/>
    </source>
</evidence>
<protein>
    <recommendedName>
        <fullName evidence="3">Integrase zinc-binding domain-containing protein</fullName>
    </recommendedName>
</protein>
<dbReference type="InterPro" id="IPR036397">
    <property type="entry name" value="RNaseH_sf"/>
</dbReference>
<dbReference type="Pfam" id="PF05380">
    <property type="entry name" value="Peptidase_A17"/>
    <property type="match status" value="1"/>
</dbReference>
<dbReference type="PANTHER" id="PTHR47331:SF5">
    <property type="entry name" value="RIBONUCLEASE H"/>
    <property type="match status" value="1"/>
</dbReference>
<reference evidence="2" key="1">
    <citation type="journal article" date="2015" name="Proc. Natl. Acad. Sci. U.S.A.">
        <title>Genome sequence of the Asian Tiger mosquito, Aedes albopictus, reveals insights into its biology, genetics, and evolution.</title>
        <authorList>
            <person name="Chen X.G."/>
            <person name="Jiang X."/>
            <person name="Gu J."/>
            <person name="Xu M."/>
            <person name="Wu Y."/>
            <person name="Deng Y."/>
            <person name="Zhang C."/>
            <person name="Bonizzoni M."/>
            <person name="Dermauw W."/>
            <person name="Vontas J."/>
            <person name="Armbruster P."/>
            <person name="Huang X."/>
            <person name="Yang Y."/>
            <person name="Zhang H."/>
            <person name="He W."/>
            <person name="Peng H."/>
            <person name="Liu Y."/>
            <person name="Wu K."/>
            <person name="Chen J."/>
            <person name="Lirakis M."/>
            <person name="Topalis P."/>
            <person name="Van Leeuwen T."/>
            <person name="Hall A.B."/>
            <person name="Jiang X."/>
            <person name="Thorpe C."/>
            <person name="Mueller R.L."/>
            <person name="Sun C."/>
            <person name="Waterhouse R.M."/>
            <person name="Yan G."/>
            <person name="Tu Z.J."/>
            <person name="Fang X."/>
            <person name="James A.A."/>
        </authorList>
    </citation>
    <scope>NUCLEOTIDE SEQUENCE [LARGE SCALE GENOMIC DNA]</scope>
    <source>
        <strain evidence="2">Foshan</strain>
    </source>
</reference>
<evidence type="ECO:0008006" key="3">
    <source>
        <dbReference type="Google" id="ProtNLM"/>
    </source>
</evidence>
<sequence>MPDSVPEVIEDLRKLFGNPEKLLKSLVAKVRRAQAPRMDKLETFLYFGITVKQLCDHLEAAGMREHLNNPMLVQELVSKLPPEYKLDWVRFKRGKRETPLRNFTNFISEIVSEVSEVADFTGVEQGVTLLPGKPKPRKKEFMNTHNTQSHRSGGSHAEIPSKVKKPCVVCKRSDHKLRFCDDFGKLNIRERLEIVEKWKLCQLCLNDHGKAPCTFRARCNVPNCSKGHHTLLHRVEGSIQLSMVKNNAHFQTLRTVIFRIVPVTLYFGETAVETSAFLDEGASSTLVEHSIADLLGVCGIPEPLVVYWTANMKRLEEASRKFDLQISARGTTERYQLKEARTVDELVLPTQDINLKEIVNKYDHLKGLSILDSVSEIPRILIGLDNLHLFAPLESKVGKFGEPIAVRSLLGWSVYGPEQQRTSSKAYVHFHSMHPVSNQQLHDLLRTQYTIEEGCTQTEILPETEAILRARNILEQTTRRVGNRFETGLLWNNDEITLPDSYPMALKRMAALERRLSKNPKLQTAIHEQIEAYLRKGYAHKATDEELRNSDLLRVWYLPLSVALNPRKPNKVRLVWDAAASVQGISLNSCLLKGPDLLTSLQGVFCKFRERPVAIGGDIREMYHQLLIRAADKQTQRFLFRFNSAGPPETYVMDVATFGATCSPCSAQFVKNRNAMEYAEQFPDTAEAIINRTYVDDYFDSLDTEEEALRRAKEVRFVNGEAGFEVRNWSSNSQWVLQGLGEESSSESVHFHLDKNTENERVLGVIWNPHQDVLSFATVSKAESSLHSSWKPTKREVLSMVMTLFDPLGLLAPFTTLGKMLVQDLWRSGCDWDTEINDESNKKWTSWINALPEIYELKIPRSYFGNVQSQYYGPVELHVFTDAGENAFGCAGYLRIVVDGERQYWEREWHILDGFPNCPILDFIGSEALQAVHRLTKWRSDSGLCSEWFNGPRSLYENMNIELQQLPPANTKCELRPVHLFHGATPLEKLIDESRFSKWNVLARGEPIEILKRMPNHLKETAIPSVMTPLKQEEYRRAENILFRTAQCDAFGDEIKILKKNQELEPSRWFAIEKTSPLYKLTPLLDDEQVLRMEGRCDRAELLPFDMRFPIILPKNCSVTQLIVRHYHEAYGHAFRETVKNEIKKRFFVFSLSSVIAKVEQNCIWCKVHKNRPKCPRMASLPVQRLTPYQRPFTFVGIDYLGPVQVSVGRRIEKRWIVLFTCLVVRAVHLEVAHNLTAQSCAMAIRRFNTRW</sequence>
<organism evidence="1 2">
    <name type="scientific">Aedes albopictus</name>
    <name type="common">Asian tiger mosquito</name>
    <name type="synonym">Stegomyia albopicta</name>
    <dbReference type="NCBI Taxonomy" id="7160"/>
    <lineage>
        <taxon>Eukaryota</taxon>
        <taxon>Metazoa</taxon>
        <taxon>Ecdysozoa</taxon>
        <taxon>Arthropoda</taxon>
        <taxon>Hexapoda</taxon>
        <taxon>Insecta</taxon>
        <taxon>Pterygota</taxon>
        <taxon>Neoptera</taxon>
        <taxon>Endopterygota</taxon>
        <taxon>Diptera</taxon>
        <taxon>Nematocera</taxon>
        <taxon>Culicoidea</taxon>
        <taxon>Culicidae</taxon>
        <taxon>Culicinae</taxon>
        <taxon>Aedini</taxon>
        <taxon>Aedes</taxon>
        <taxon>Stegomyia</taxon>
    </lineage>
</organism>
<dbReference type="InterPro" id="IPR043502">
    <property type="entry name" value="DNA/RNA_pol_sf"/>
</dbReference>
<dbReference type="InterPro" id="IPR008042">
    <property type="entry name" value="Retrotrans_Pao"/>
</dbReference>
<dbReference type="Gene3D" id="3.30.420.10">
    <property type="entry name" value="Ribonuclease H-like superfamily/Ribonuclease H"/>
    <property type="match status" value="1"/>
</dbReference>
<dbReference type="Proteomes" id="UP000069940">
    <property type="component" value="Unassembled WGS sequence"/>
</dbReference>
<accession>A0ABM1ZZ58</accession>
<dbReference type="EnsemblMetazoa" id="AALFPA23_022965.R34140">
    <property type="protein sequence ID" value="AALFPA23_022965.P34140"/>
    <property type="gene ID" value="AALFPA23_022965"/>
</dbReference>